<evidence type="ECO:0000259" key="1">
    <source>
        <dbReference type="Pfam" id="PF13439"/>
    </source>
</evidence>
<dbReference type="PANTHER" id="PTHR45947:SF3">
    <property type="entry name" value="SULFOQUINOVOSYL TRANSFERASE SQD2"/>
    <property type="match status" value="1"/>
</dbReference>
<dbReference type="EMBL" id="AFGF01000072">
    <property type="protein sequence ID" value="EGO64224.1"/>
    <property type="molecule type" value="Genomic_DNA"/>
</dbReference>
<dbReference type="PANTHER" id="PTHR45947">
    <property type="entry name" value="SULFOQUINOVOSYL TRANSFERASE SQD2"/>
    <property type="match status" value="1"/>
</dbReference>
<feature type="domain" description="Glycosyltransferase subfamily 4-like N-terminal" evidence="1">
    <location>
        <begin position="14"/>
        <end position="177"/>
    </location>
</feature>
<dbReference type="InterPro" id="IPR028098">
    <property type="entry name" value="Glyco_trans_4-like_N"/>
</dbReference>
<comment type="caution">
    <text evidence="2">The sequence shown here is derived from an EMBL/GenBank/DDBJ whole genome shotgun (WGS) entry which is preliminary data.</text>
</comment>
<dbReference type="Gene3D" id="3.40.50.2000">
    <property type="entry name" value="Glycogen Phosphorylase B"/>
    <property type="match status" value="2"/>
</dbReference>
<proteinExistence type="predicted"/>
<accession>F7NIB8</accession>
<sequence length="382" mass="42887">MRIALFTDTFTPQINGVSRTYQRLVSYLQSQGIETMVLAPSGNGPDGEQQGVIRFLSCDFFLYPECQIAWPNYFSLCSALDRFRPDLVHIATPFVLGLAGLKYADSRGLPKVAVFHTNFPQYLDYYRMPLLKKLAWRFLRWFHTQADRNYCPSQETRRLLARHGIPRVDLWSRGVDHTLFNPMWHSGDLRRLHGVGDKTVLLYVGRLAPEKNVEILLQALTAANASINGLHLWIVGDGPARPALEAMAPANVTFMGYRAGQDLAGLYASADIFVCPSVTETFGNVILEAMASGLPVVAPMAGGIKENLFPMKTGLDCLPLNSLSMAEAIIRLARDRELRISLAAQAFQHASEQTWEMVFGRLVDSYRDVIERHRSTRRIQAI</sequence>
<protein>
    <submittedName>
        <fullName evidence="2">Glycosyl transferase group 1</fullName>
    </submittedName>
</protein>
<dbReference type="AlphaFoldDB" id="F7NIB8"/>
<keyword evidence="3" id="KW-1185">Reference proteome</keyword>
<dbReference type="STRING" id="1009370.ALO_09084"/>
<keyword evidence="2" id="KW-0808">Transferase</keyword>
<name>F7NIB8_9FIRM</name>
<dbReference type="CDD" id="cd03814">
    <property type="entry name" value="GT4-like"/>
    <property type="match status" value="1"/>
</dbReference>
<dbReference type="RefSeq" id="WP_004094899.1">
    <property type="nucleotide sequence ID" value="NZ_AFGF01000072.1"/>
</dbReference>
<dbReference type="SUPFAM" id="SSF53756">
    <property type="entry name" value="UDP-Glycosyltransferase/glycogen phosphorylase"/>
    <property type="match status" value="1"/>
</dbReference>
<evidence type="ECO:0000313" key="3">
    <source>
        <dbReference type="Proteomes" id="UP000003240"/>
    </source>
</evidence>
<evidence type="ECO:0000313" key="2">
    <source>
        <dbReference type="EMBL" id="EGO64224.1"/>
    </source>
</evidence>
<dbReference type="GO" id="GO:0016758">
    <property type="term" value="F:hexosyltransferase activity"/>
    <property type="evidence" value="ECO:0007669"/>
    <property type="project" value="TreeGrafter"/>
</dbReference>
<reference evidence="2 3" key="1">
    <citation type="journal article" date="2011" name="EMBO J.">
        <title>Structural diversity of bacterial flagellar motors.</title>
        <authorList>
            <person name="Chen S."/>
            <person name="Beeby M."/>
            <person name="Murphy G.E."/>
            <person name="Leadbetter J.R."/>
            <person name="Hendrixson D.R."/>
            <person name="Briegel A."/>
            <person name="Li Z."/>
            <person name="Shi J."/>
            <person name="Tocheva E.I."/>
            <person name="Muller A."/>
            <person name="Dobro M.J."/>
            <person name="Jensen G.J."/>
        </authorList>
    </citation>
    <scope>NUCLEOTIDE SEQUENCE [LARGE SCALE GENOMIC DNA]</scope>
    <source>
        <strain evidence="2 3">DSM 6540</strain>
    </source>
</reference>
<dbReference type="Pfam" id="PF13439">
    <property type="entry name" value="Glyco_transf_4"/>
    <property type="match status" value="1"/>
</dbReference>
<dbReference type="eggNOG" id="COG0438">
    <property type="taxonomic scope" value="Bacteria"/>
</dbReference>
<organism evidence="2 3">
    <name type="scientific">Acetonema longum DSM 6540</name>
    <dbReference type="NCBI Taxonomy" id="1009370"/>
    <lineage>
        <taxon>Bacteria</taxon>
        <taxon>Bacillati</taxon>
        <taxon>Bacillota</taxon>
        <taxon>Negativicutes</taxon>
        <taxon>Acetonemataceae</taxon>
        <taxon>Acetonema</taxon>
    </lineage>
</organism>
<dbReference type="Pfam" id="PF13692">
    <property type="entry name" value="Glyco_trans_1_4"/>
    <property type="match status" value="1"/>
</dbReference>
<dbReference type="OrthoDB" id="9804196at2"/>
<dbReference type="Proteomes" id="UP000003240">
    <property type="component" value="Unassembled WGS sequence"/>
</dbReference>
<dbReference type="InterPro" id="IPR050194">
    <property type="entry name" value="Glycosyltransferase_grp1"/>
</dbReference>
<gene>
    <name evidence="2" type="ORF">ALO_09084</name>
</gene>